<dbReference type="PANTHER" id="PTHR20922">
    <property type="entry name" value="DNL-TYPE ZINC FINGER PROTEIN"/>
    <property type="match status" value="1"/>
</dbReference>
<feature type="domain" description="DNL-type" evidence="6">
    <location>
        <begin position="76"/>
        <end position="171"/>
    </location>
</feature>
<dbReference type="OrthoDB" id="512667at2759"/>
<keyword evidence="2 4" id="KW-0863">Zinc-finger</keyword>
<dbReference type="Proteomes" id="UP000398389">
    <property type="component" value="Unassembled WGS sequence"/>
</dbReference>
<name>A0A5E8C2X2_9ASCO</name>
<keyword evidence="3" id="KW-0862">Zinc</keyword>
<accession>A0A5E8C2X2</accession>
<protein>
    <recommendedName>
        <fullName evidence="6">DNL-type domain-containing protein</fullName>
    </recommendedName>
</protein>
<proteinExistence type="predicted"/>
<dbReference type="GO" id="GO:0006457">
    <property type="term" value="P:protein folding"/>
    <property type="evidence" value="ECO:0007669"/>
    <property type="project" value="TreeGrafter"/>
</dbReference>
<dbReference type="GO" id="GO:0005739">
    <property type="term" value="C:mitochondrion"/>
    <property type="evidence" value="ECO:0007669"/>
    <property type="project" value="TreeGrafter"/>
</dbReference>
<evidence type="ECO:0000313" key="8">
    <source>
        <dbReference type="Proteomes" id="UP000398389"/>
    </source>
</evidence>
<dbReference type="Pfam" id="PF05180">
    <property type="entry name" value="zf-DNL"/>
    <property type="match status" value="1"/>
</dbReference>
<dbReference type="InterPro" id="IPR024158">
    <property type="entry name" value="Mt_import_TIM15"/>
</dbReference>
<evidence type="ECO:0000256" key="2">
    <source>
        <dbReference type="ARBA" id="ARBA00022771"/>
    </source>
</evidence>
<dbReference type="GO" id="GO:0008270">
    <property type="term" value="F:zinc ion binding"/>
    <property type="evidence" value="ECO:0007669"/>
    <property type="project" value="UniProtKB-KW"/>
</dbReference>
<feature type="region of interest" description="Disordered" evidence="5">
    <location>
        <begin position="54"/>
        <end position="77"/>
    </location>
</feature>
<evidence type="ECO:0000256" key="3">
    <source>
        <dbReference type="ARBA" id="ARBA00022833"/>
    </source>
</evidence>
<organism evidence="7 8">
    <name type="scientific">Magnusiomyces paraingens</name>
    <dbReference type="NCBI Taxonomy" id="2606893"/>
    <lineage>
        <taxon>Eukaryota</taxon>
        <taxon>Fungi</taxon>
        <taxon>Dikarya</taxon>
        <taxon>Ascomycota</taxon>
        <taxon>Saccharomycotina</taxon>
        <taxon>Dipodascomycetes</taxon>
        <taxon>Dipodascales</taxon>
        <taxon>Dipodascaceae</taxon>
        <taxon>Magnusiomyces</taxon>
    </lineage>
</organism>
<dbReference type="GO" id="GO:0030150">
    <property type="term" value="P:protein import into mitochondrial matrix"/>
    <property type="evidence" value="ECO:0007669"/>
    <property type="project" value="TreeGrafter"/>
</dbReference>
<dbReference type="InterPro" id="IPR007853">
    <property type="entry name" value="Znf_DNL-typ"/>
</dbReference>
<dbReference type="GO" id="GO:0050821">
    <property type="term" value="P:protein stabilization"/>
    <property type="evidence" value="ECO:0007669"/>
    <property type="project" value="TreeGrafter"/>
</dbReference>
<evidence type="ECO:0000256" key="1">
    <source>
        <dbReference type="ARBA" id="ARBA00022723"/>
    </source>
</evidence>
<evidence type="ECO:0000256" key="4">
    <source>
        <dbReference type="PROSITE-ProRule" id="PRU00834"/>
    </source>
</evidence>
<dbReference type="PANTHER" id="PTHR20922:SF13">
    <property type="entry name" value="DNL-TYPE ZINC FINGER PROTEIN"/>
    <property type="match status" value="1"/>
</dbReference>
<reference evidence="7 8" key="1">
    <citation type="submission" date="2019-09" db="EMBL/GenBank/DDBJ databases">
        <authorList>
            <person name="Brejova B."/>
        </authorList>
    </citation>
    <scope>NUCLEOTIDE SEQUENCE [LARGE SCALE GENOMIC DNA]</scope>
</reference>
<evidence type="ECO:0000256" key="5">
    <source>
        <dbReference type="SAM" id="MobiDB-lite"/>
    </source>
</evidence>
<dbReference type="AlphaFoldDB" id="A0A5E8C2X2"/>
<dbReference type="RefSeq" id="XP_031856432.1">
    <property type="nucleotide sequence ID" value="XM_032000541.1"/>
</dbReference>
<keyword evidence="1" id="KW-0479">Metal-binding</keyword>
<dbReference type="GeneID" id="43584641"/>
<evidence type="ECO:0000313" key="7">
    <source>
        <dbReference type="EMBL" id="VVT57702.1"/>
    </source>
</evidence>
<keyword evidence="8" id="KW-1185">Reference proteome</keyword>
<sequence length="174" mass="18956">MKSVTTYARQALRLQGIAARGLLLTRSVRPAQLRVATNNAGSSVWISRRFNTGLAPSNNNNSNNNDDGDGDGDGKAEKPSYHLSFTCKKCDTRSGHVISKQAYHGGTVLVQCPGCKSRHLIADHLKIFSDERVTLEDILAKKGQTIKKGVTHTTDIKTRVTPTGDIEIETVKPE</sequence>
<evidence type="ECO:0000259" key="6">
    <source>
        <dbReference type="PROSITE" id="PS51501"/>
    </source>
</evidence>
<dbReference type="PROSITE" id="PS51501">
    <property type="entry name" value="ZF_DNL"/>
    <property type="match status" value="1"/>
</dbReference>
<gene>
    <name evidence="7" type="ORF">SAPINGB_P005827</name>
</gene>
<dbReference type="GO" id="GO:0051087">
    <property type="term" value="F:protein-folding chaperone binding"/>
    <property type="evidence" value="ECO:0007669"/>
    <property type="project" value="TreeGrafter"/>
</dbReference>
<dbReference type="EMBL" id="CABVLU010000005">
    <property type="protein sequence ID" value="VVT57702.1"/>
    <property type="molecule type" value="Genomic_DNA"/>
</dbReference>